<dbReference type="InterPro" id="IPR036065">
    <property type="entry name" value="BolA-like_sf"/>
</dbReference>
<gene>
    <name evidence="3" type="ORF">CWE23_02540</name>
</gene>
<dbReference type="AlphaFoldDB" id="A0AA94JEA1"/>
<dbReference type="RefSeq" id="WP_126819292.1">
    <property type="nucleotide sequence ID" value="NZ_PIPS01000001.1"/>
</dbReference>
<dbReference type="PANTHER" id="PTHR46229:SF2">
    <property type="entry name" value="BOLA-LIKE PROTEIN 1"/>
    <property type="match status" value="1"/>
</dbReference>
<dbReference type="Pfam" id="PF01722">
    <property type="entry name" value="BolA"/>
    <property type="match status" value="1"/>
</dbReference>
<comment type="similarity">
    <text evidence="1 2">Belongs to the BolA/IbaG family.</text>
</comment>
<name>A0AA94JEA1_9GAMM</name>
<dbReference type="InterPro" id="IPR002634">
    <property type="entry name" value="BolA"/>
</dbReference>
<dbReference type="PANTHER" id="PTHR46229">
    <property type="entry name" value="BOLA TRANSCRIPTION REGULATOR"/>
    <property type="match status" value="1"/>
</dbReference>
<dbReference type="Gene3D" id="3.10.20.90">
    <property type="entry name" value="Phosphatidylinositol 3-kinase Catalytic Subunit, Chain A, domain 1"/>
    <property type="match status" value="1"/>
</dbReference>
<organism evidence="3 4">
    <name type="scientific">Idiomarina aquatica</name>
    <dbReference type="NCBI Taxonomy" id="1327752"/>
    <lineage>
        <taxon>Bacteria</taxon>
        <taxon>Pseudomonadati</taxon>
        <taxon>Pseudomonadota</taxon>
        <taxon>Gammaproteobacteria</taxon>
        <taxon>Alteromonadales</taxon>
        <taxon>Idiomarinaceae</taxon>
        <taxon>Idiomarina</taxon>
    </lineage>
</organism>
<protein>
    <submittedName>
        <fullName evidence="3">Transcriptional regulator</fullName>
    </submittedName>
</protein>
<dbReference type="GO" id="GO:0005829">
    <property type="term" value="C:cytosol"/>
    <property type="evidence" value="ECO:0007669"/>
    <property type="project" value="TreeGrafter"/>
</dbReference>
<keyword evidence="4" id="KW-1185">Reference proteome</keyword>
<dbReference type="PIRSF" id="PIRSF003113">
    <property type="entry name" value="BolA"/>
    <property type="match status" value="1"/>
</dbReference>
<evidence type="ECO:0000313" key="3">
    <source>
        <dbReference type="EMBL" id="RUO44925.1"/>
    </source>
</evidence>
<dbReference type="GO" id="GO:0006351">
    <property type="term" value="P:DNA-templated transcription"/>
    <property type="evidence" value="ECO:0007669"/>
    <property type="project" value="TreeGrafter"/>
</dbReference>
<evidence type="ECO:0000256" key="2">
    <source>
        <dbReference type="RuleBase" id="RU003860"/>
    </source>
</evidence>
<dbReference type="InterPro" id="IPR050961">
    <property type="entry name" value="BolA/IbaG_stress_morph_reg"/>
</dbReference>
<evidence type="ECO:0000256" key="1">
    <source>
        <dbReference type="ARBA" id="ARBA00005578"/>
    </source>
</evidence>
<dbReference type="EMBL" id="PIPS01000001">
    <property type="protein sequence ID" value="RUO44925.1"/>
    <property type="molecule type" value="Genomic_DNA"/>
</dbReference>
<evidence type="ECO:0000313" key="4">
    <source>
        <dbReference type="Proteomes" id="UP000286680"/>
    </source>
</evidence>
<accession>A0AA94JEA1</accession>
<comment type="caution">
    <text evidence="3">The sequence shown here is derived from an EMBL/GenBank/DDBJ whole genome shotgun (WGS) entry which is preliminary data.</text>
</comment>
<reference evidence="4" key="1">
    <citation type="journal article" date="2018" name="Front. Microbiol.">
        <title>Genome-Based Analysis Reveals the Taxonomy and Diversity of the Family Idiomarinaceae.</title>
        <authorList>
            <person name="Liu Y."/>
            <person name="Lai Q."/>
            <person name="Shao Z."/>
        </authorList>
    </citation>
    <scope>NUCLEOTIDE SEQUENCE [LARGE SCALE GENOMIC DNA]</scope>
    <source>
        <strain evidence="4">SN-14</strain>
    </source>
</reference>
<sequence>MKMAEQIEQKLRQAFAPVHVQVDDESYMHASGPHAQSHFKVTLVTDQFAGKRLLQRHRAINQLLADELQQIHALALHTYTPDEWQGQAPDSPNCMGGGR</sequence>
<dbReference type="SUPFAM" id="SSF82657">
    <property type="entry name" value="BolA-like"/>
    <property type="match status" value="1"/>
</dbReference>
<proteinExistence type="inferred from homology"/>
<dbReference type="Proteomes" id="UP000286680">
    <property type="component" value="Unassembled WGS sequence"/>
</dbReference>